<dbReference type="PANTHER" id="PTHR33991">
    <property type="entry name" value="DNA REPAIR PROTEIN RECO"/>
    <property type="match status" value="1"/>
</dbReference>
<dbReference type="Pfam" id="PF02565">
    <property type="entry name" value="RecO_C"/>
    <property type="match status" value="1"/>
</dbReference>
<dbReference type="Gene3D" id="1.20.1440.120">
    <property type="entry name" value="Recombination protein O, C-terminal domain"/>
    <property type="match status" value="1"/>
</dbReference>
<feature type="domain" description="DNA replication/recombination mediator RecO N-terminal" evidence="8">
    <location>
        <begin position="1"/>
        <end position="76"/>
    </location>
</feature>
<comment type="function">
    <text evidence="7">Involved in DNA repair and RecF pathway recombination.</text>
</comment>
<evidence type="ECO:0000313" key="9">
    <source>
        <dbReference type="EMBL" id="PLW76732.1"/>
    </source>
</evidence>
<evidence type="ECO:0000256" key="4">
    <source>
        <dbReference type="ARBA" id="ARBA00023172"/>
    </source>
</evidence>
<proteinExistence type="inferred from homology"/>
<dbReference type="InterPro" id="IPR037278">
    <property type="entry name" value="ARFGAP/RecO"/>
</dbReference>
<evidence type="ECO:0000256" key="2">
    <source>
        <dbReference type="ARBA" id="ARBA00021310"/>
    </source>
</evidence>
<keyword evidence="10" id="KW-1185">Reference proteome</keyword>
<dbReference type="GO" id="GO:0006302">
    <property type="term" value="P:double-strand break repair"/>
    <property type="evidence" value="ECO:0007669"/>
    <property type="project" value="TreeGrafter"/>
</dbReference>
<evidence type="ECO:0000256" key="6">
    <source>
        <dbReference type="ARBA" id="ARBA00033409"/>
    </source>
</evidence>
<dbReference type="EMBL" id="PKUQ01000022">
    <property type="protein sequence ID" value="PLW76732.1"/>
    <property type="molecule type" value="Genomic_DNA"/>
</dbReference>
<keyword evidence="5 7" id="KW-0234">DNA repair</keyword>
<dbReference type="HAMAP" id="MF_00201">
    <property type="entry name" value="RecO"/>
    <property type="match status" value="1"/>
</dbReference>
<dbReference type="InterPro" id="IPR012340">
    <property type="entry name" value="NA-bd_OB-fold"/>
</dbReference>
<dbReference type="SUPFAM" id="SSF57863">
    <property type="entry name" value="ArfGap/RecO-like zinc finger"/>
    <property type="match status" value="1"/>
</dbReference>
<accession>A0A2N5XQE6</accession>
<dbReference type="InterPro" id="IPR003717">
    <property type="entry name" value="RecO"/>
</dbReference>
<dbReference type="SUPFAM" id="SSF50249">
    <property type="entry name" value="Nucleic acid-binding proteins"/>
    <property type="match status" value="1"/>
</dbReference>
<keyword evidence="3 7" id="KW-0227">DNA damage</keyword>
<dbReference type="OrthoDB" id="9804792at2"/>
<comment type="caution">
    <text evidence="9">The sequence shown here is derived from an EMBL/GenBank/DDBJ whole genome shotgun (WGS) entry which is preliminary data.</text>
</comment>
<dbReference type="InterPro" id="IPR022572">
    <property type="entry name" value="DNA_rep/recomb_RecO_N"/>
</dbReference>
<dbReference type="GO" id="GO:0043590">
    <property type="term" value="C:bacterial nucleoid"/>
    <property type="evidence" value="ECO:0007669"/>
    <property type="project" value="TreeGrafter"/>
</dbReference>
<dbReference type="RefSeq" id="WP_101534021.1">
    <property type="nucleotide sequence ID" value="NZ_JBFHIU010000014.1"/>
</dbReference>
<keyword evidence="4 7" id="KW-0233">DNA recombination</keyword>
<sequence length="246" mass="27682">MEWTDDAIILGTRKHGETSVLLEVMTRGRGRHMGLVRGGRSRRLQPVLQPGNSISVTWRARLESQMGQFTTELIHSRAAKLMERPLGTYGMQFIAELTRLLPERDPQPYIFQALSVIVDEFEEGDVAGELMVRFELALLAELGFRLELDQCVATGTYDDLIYVSPKSGRAVCRTAGKPYHDRMLALPSFLRGEVSSNRLNYAELAQGFALSGFFLERNIYQPAGLTPPDMRQSFIDAVKRDLSLDD</sequence>
<organism evidence="9 10">
    <name type="scientific">Cohaesibacter celericrescens</name>
    <dbReference type="NCBI Taxonomy" id="2067669"/>
    <lineage>
        <taxon>Bacteria</taxon>
        <taxon>Pseudomonadati</taxon>
        <taxon>Pseudomonadota</taxon>
        <taxon>Alphaproteobacteria</taxon>
        <taxon>Hyphomicrobiales</taxon>
        <taxon>Cohaesibacteraceae</taxon>
    </lineage>
</organism>
<evidence type="ECO:0000313" key="10">
    <source>
        <dbReference type="Proteomes" id="UP000234881"/>
    </source>
</evidence>
<protein>
    <recommendedName>
        <fullName evidence="2 7">DNA repair protein RecO</fullName>
    </recommendedName>
    <alternativeName>
        <fullName evidence="6 7">Recombination protein O</fullName>
    </alternativeName>
</protein>
<dbReference type="AlphaFoldDB" id="A0A2N5XQE6"/>
<evidence type="ECO:0000256" key="7">
    <source>
        <dbReference type="HAMAP-Rule" id="MF_00201"/>
    </source>
</evidence>
<evidence type="ECO:0000259" key="8">
    <source>
        <dbReference type="Pfam" id="PF11967"/>
    </source>
</evidence>
<dbReference type="GO" id="GO:0006310">
    <property type="term" value="P:DNA recombination"/>
    <property type="evidence" value="ECO:0007669"/>
    <property type="project" value="UniProtKB-UniRule"/>
</dbReference>
<gene>
    <name evidence="7" type="primary">recO</name>
    <name evidence="9" type="ORF">C0081_11735</name>
</gene>
<dbReference type="PANTHER" id="PTHR33991:SF1">
    <property type="entry name" value="DNA REPAIR PROTEIN RECO"/>
    <property type="match status" value="1"/>
</dbReference>
<name>A0A2N5XQE6_9HYPH</name>
<comment type="similarity">
    <text evidence="1 7">Belongs to the RecO family.</text>
</comment>
<dbReference type="Pfam" id="PF11967">
    <property type="entry name" value="RecO_N"/>
    <property type="match status" value="1"/>
</dbReference>
<evidence type="ECO:0000256" key="5">
    <source>
        <dbReference type="ARBA" id="ARBA00023204"/>
    </source>
</evidence>
<reference evidence="9 10" key="1">
    <citation type="submission" date="2018-01" db="EMBL/GenBank/DDBJ databases">
        <title>The draft genome sequence of Cohaesibacter sp. H1304.</title>
        <authorList>
            <person name="Wang N.-N."/>
            <person name="Du Z.-J."/>
        </authorList>
    </citation>
    <scope>NUCLEOTIDE SEQUENCE [LARGE SCALE GENOMIC DNA]</scope>
    <source>
        <strain evidence="9 10">H1304</strain>
    </source>
</reference>
<dbReference type="NCBIfam" id="TIGR00613">
    <property type="entry name" value="reco"/>
    <property type="match status" value="1"/>
</dbReference>
<dbReference type="Proteomes" id="UP000234881">
    <property type="component" value="Unassembled WGS sequence"/>
</dbReference>
<evidence type="ECO:0000256" key="3">
    <source>
        <dbReference type="ARBA" id="ARBA00022763"/>
    </source>
</evidence>
<evidence type="ECO:0000256" key="1">
    <source>
        <dbReference type="ARBA" id="ARBA00007452"/>
    </source>
</evidence>
<dbReference type="InterPro" id="IPR042242">
    <property type="entry name" value="RecO_C"/>
</dbReference>
<dbReference type="Gene3D" id="2.40.50.140">
    <property type="entry name" value="Nucleic acid-binding proteins"/>
    <property type="match status" value="1"/>
</dbReference>